<accession>A0ABQ1LCD9</accession>
<evidence type="ECO:0000313" key="2">
    <source>
        <dbReference type="EMBL" id="GGC21285.1"/>
    </source>
</evidence>
<evidence type="ECO:0000313" key="3">
    <source>
        <dbReference type="Proteomes" id="UP000636010"/>
    </source>
</evidence>
<keyword evidence="3" id="KW-1185">Reference proteome</keyword>
<comment type="caution">
    <text evidence="2">The sequence shown here is derived from an EMBL/GenBank/DDBJ whole genome shotgun (WGS) entry which is preliminary data.</text>
</comment>
<dbReference type="InterPro" id="IPR035901">
    <property type="entry name" value="GIY-YIG_endonuc_sf"/>
</dbReference>
<dbReference type="Pfam" id="PF01541">
    <property type="entry name" value="GIY-YIG"/>
    <property type="match status" value="1"/>
</dbReference>
<gene>
    <name evidence="2" type="ORF">GCM10011506_03130</name>
</gene>
<dbReference type="EMBL" id="BMEC01000001">
    <property type="protein sequence ID" value="GGC21285.1"/>
    <property type="molecule type" value="Genomic_DNA"/>
</dbReference>
<reference evidence="3" key="1">
    <citation type="journal article" date="2019" name="Int. J. Syst. Evol. Microbiol.">
        <title>The Global Catalogue of Microorganisms (GCM) 10K type strain sequencing project: providing services to taxonomists for standard genome sequencing and annotation.</title>
        <authorList>
            <consortium name="The Broad Institute Genomics Platform"/>
            <consortium name="The Broad Institute Genome Sequencing Center for Infectious Disease"/>
            <person name="Wu L."/>
            <person name="Ma J."/>
        </authorList>
    </citation>
    <scope>NUCLEOTIDE SEQUENCE [LARGE SCALE GENOMIC DNA]</scope>
    <source>
        <strain evidence="3">CGMCC 1.10832</strain>
    </source>
</reference>
<dbReference type="Proteomes" id="UP000636010">
    <property type="component" value="Unassembled WGS sequence"/>
</dbReference>
<sequence>MKTFVYILFSEKLDRFYTGLTTLSVDERLKNHLEKKYSESNFTQKADDWKLFYSIQCENYSQARKIELHIKRMKSKTYIRNLLQYPDITEKLLMKYKSA</sequence>
<dbReference type="SUPFAM" id="SSF82771">
    <property type="entry name" value="GIY-YIG endonuclease"/>
    <property type="match status" value="1"/>
</dbReference>
<dbReference type="RefSeq" id="WP_188460052.1">
    <property type="nucleotide sequence ID" value="NZ_BAABHU010000001.1"/>
</dbReference>
<protein>
    <recommendedName>
        <fullName evidence="1">GIY-YIG domain-containing protein</fullName>
    </recommendedName>
</protein>
<organism evidence="2 3">
    <name type="scientific">Marivirga lumbricoides</name>
    <dbReference type="NCBI Taxonomy" id="1046115"/>
    <lineage>
        <taxon>Bacteria</taxon>
        <taxon>Pseudomonadati</taxon>
        <taxon>Bacteroidota</taxon>
        <taxon>Cytophagia</taxon>
        <taxon>Cytophagales</taxon>
        <taxon>Marivirgaceae</taxon>
        <taxon>Marivirga</taxon>
    </lineage>
</organism>
<dbReference type="Gene3D" id="3.40.1440.10">
    <property type="entry name" value="GIY-YIG endonuclease"/>
    <property type="match status" value="1"/>
</dbReference>
<name>A0ABQ1LCD9_9BACT</name>
<dbReference type="InterPro" id="IPR000305">
    <property type="entry name" value="GIY-YIG_endonuc"/>
</dbReference>
<evidence type="ECO:0000259" key="1">
    <source>
        <dbReference type="PROSITE" id="PS50164"/>
    </source>
</evidence>
<proteinExistence type="predicted"/>
<feature type="domain" description="GIY-YIG" evidence="1">
    <location>
        <begin position="1"/>
        <end position="80"/>
    </location>
</feature>
<dbReference type="PROSITE" id="PS50164">
    <property type="entry name" value="GIY_YIG"/>
    <property type="match status" value="1"/>
</dbReference>